<proteinExistence type="inferred from homology"/>
<keyword evidence="4" id="KW-0547">Nucleotide-binding</keyword>
<evidence type="ECO:0000256" key="6">
    <source>
        <dbReference type="ARBA" id="ARBA00023029"/>
    </source>
</evidence>
<keyword evidence="6" id="KW-0799">Topoisomerase</keyword>
<gene>
    <name evidence="9" type="ORF">ABRQ22_08595</name>
</gene>
<keyword evidence="5 9" id="KW-0067">ATP-binding</keyword>
<sequence>MTGWTSTTHDWSASVDHEHLADVRRRAHELAPGGVEHLVLEVLAYAAEEAEDRGGGSAVVALHASGATVADDGRGTATLPDDAGRFVKKPVMATRDLRFFDATRPPVLPDGRARRGMSVVSALSAELVHTNRRLNGSWTQRYARGVPVTDLVPVADDGSTGTTVRFEVDPALGLATHVDVERLRERVTAFASQGLSVRVIG</sequence>
<dbReference type="RefSeq" id="WP_353709227.1">
    <property type="nucleotide sequence ID" value="NZ_CP159290.1"/>
</dbReference>
<dbReference type="PANTHER" id="PTHR45866:SF1">
    <property type="entry name" value="DNA GYRASE SUBUNIT B, MITOCHONDRIAL"/>
    <property type="match status" value="1"/>
</dbReference>
<dbReference type="Gene3D" id="3.30.565.10">
    <property type="entry name" value="Histidine kinase-like ATPase, C-terminal domain"/>
    <property type="match status" value="1"/>
</dbReference>
<dbReference type="PANTHER" id="PTHR45866">
    <property type="entry name" value="DNA GYRASE/TOPOISOMERASE SUBUNIT B"/>
    <property type="match status" value="1"/>
</dbReference>
<evidence type="ECO:0000256" key="5">
    <source>
        <dbReference type="ARBA" id="ARBA00022840"/>
    </source>
</evidence>
<accession>A0AAU8G4G3</accession>
<dbReference type="EMBL" id="CP159290">
    <property type="protein sequence ID" value="XCH31720.1"/>
    <property type="molecule type" value="Genomic_DNA"/>
</dbReference>
<dbReference type="GO" id="GO:0003918">
    <property type="term" value="F:DNA topoisomerase type II (double strand cut, ATP-hydrolyzing) activity"/>
    <property type="evidence" value="ECO:0007669"/>
    <property type="project" value="UniProtKB-EC"/>
</dbReference>
<evidence type="ECO:0000256" key="7">
    <source>
        <dbReference type="ARBA" id="ARBA00023125"/>
    </source>
</evidence>
<organism evidence="9">
    <name type="scientific">Cellulosimicrobium sp. ES-005</name>
    <dbReference type="NCBI Taxonomy" id="3163031"/>
    <lineage>
        <taxon>Bacteria</taxon>
        <taxon>Bacillati</taxon>
        <taxon>Actinomycetota</taxon>
        <taxon>Actinomycetes</taxon>
        <taxon>Micrococcales</taxon>
        <taxon>Promicromonosporaceae</taxon>
        <taxon>Cellulosimicrobium</taxon>
    </lineage>
</organism>
<name>A0AAU8G4G3_9MICO</name>
<evidence type="ECO:0000256" key="4">
    <source>
        <dbReference type="ARBA" id="ARBA00022741"/>
    </source>
</evidence>
<keyword evidence="8" id="KW-0413">Isomerase</keyword>
<keyword evidence="7" id="KW-0238">DNA-binding</keyword>
<dbReference type="SUPFAM" id="SSF55874">
    <property type="entry name" value="ATPase domain of HSP90 chaperone/DNA topoisomerase II/histidine kinase"/>
    <property type="match status" value="1"/>
</dbReference>
<comment type="catalytic activity">
    <reaction evidence="1">
        <text>ATP-dependent breakage, passage and rejoining of double-stranded DNA.</text>
        <dbReference type="EC" id="5.6.2.2"/>
    </reaction>
</comment>
<reference evidence="9" key="1">
    <citation type="submission" date="2024-06" db="EMBL/GenBank/DDBJ databases">
        <title>Complete genome sequence of the cellulolytic actinobacterium, Cellulosimicrobium ES-005.</title>
        <authorList>
            <person name="Matthews C.T."/>
            <person name="Underwood K.D."/>
            <person name="Ghanchi K.M."/>
            <person name="Fields S.D."/>
            <person name="Gardner S.G."/>
        </authorList>
    </citation>
    <scope>NUCLEOTIDE SEQUENCE</scope>
    <source>
        <strain evidence="9">ES-005</strain>
    </source>
</reference>
<evidence type="ECO:0000256" key="2">
    <source>
        <dbReference type="ARBA" id="ARBA00010708"/>
    </source>
</evidence>
<dbReference type="GO" id="GO:0003677">
    <property type="term" value="F:DNA binding"/>
    <property type="evidence" value="ECO:0007669"/>
    <property type="project" value="UniProtKB-KW"/>
</dbReference>
<dbReference type="InterPro" id="IPR036890">
    <property type="entry name" value="HATPase_C_sf"/>
</dbReference>
<dbReference type="EC" id="5.6.2.2" evidence="3"/>
<comment type="similarity">
    <text evidence="2">Belongs to the type II topoisomerase GyrB family.</text>
</comment>
<dbReference type="GO" id="GO:0005524">
    <property type="term" value="F:ATP binding"/>
    <property type="evidence" value="ECO:0007669"/>
    <property type="project" value="UniProtKB-KW"/>
</dbReference>
<evidence type="ECO:0000256" key="1">
    <source>
        <dbReference type="ARBA" id="ARBA00000185"/>
    </source>
</evidence>
<protein>
    <recommendedName>
        <fullName evidence="3">DNA topoisomerase (ATP-hydrolyzing)</fullName>
        <ecNumber evidence="3">5.6.2.2</ecNumber>
    </recommendedName>
</protein>
<evidence type="ECO:0000256" key="8">
    <source>
        <dbReference type="ARBA" id="ARBA00023235"/>
    </source>
</evidence>
<dbReference type="AlphaFoldDB" id="A0AAU8G4G3"/>
<evidence type="ECO:0000256" key="3">
    <source>
        <dbReference type="ARBA" id="ARBA00012895"/>
    </source>
</evidence>
<evidence type="ECO:0000313" key="9">
    <source>
        <dbReference type="EMBL" id="XCH31720.1"/>
    </source>
</evidence>